<accession>A0A3G3JWA3</accession>
<organism evidence="2 3">
    <name type="scientific">Cohnella candidum</name>
    <dbReference type="NCBI Taxonomy" id="2674991"/>
    <lineage>
        <taxon>Bacteria</taxon>
        <taxon>Bacillati</taxon>
        <taxon>Bacillota</taxon>
        <taxon>Bacilli</taxon>
        <taxon>Bacillales</taxon>
        <taxon>Paenibacillaceae</taxon>
        <taxon>Cohnella</taxon>
    </lineage>
</organism>
<dbReference type="Proteomes" id="UP000269097">
    <property type="component" value="Chromosome"/>
</dbReference>
<dbReference type="EMBL" id="CP033433">
    <property type="protein sequence ID" value="AYQ72137.1"/>
    <property type="molecule type" value="Genomic_DNA"/>
</dbReference>
<feature type="compositionally biased region" description="Polar residues" evidence="1">
    <location>
        <begin position="142"/>
        <end position="174"/>
    </location>
</feature>
<keyword evidence="3" id="KW-1185">Reference proteome</keyword>
<name>A0A3G3JWA3_9BACL</name>
<evidence type="ECO:0000313" key="2">
    <source>
        <dbReference type="EMBL" id="AYQ72137.1"/>
    </source>
</evidence>
<sequence length="222" mass="23158">MNKDDKQAEQLSARLFTKDGKPLRILSTSLGIALLANVTLMPAGASSAATSSPDASNGPKLVEWSSEAVKQYYDAAVDWNLPLQDDGKGEEQQGTDQGAVSGGRGGSGGTTIVHTSSGFGWDDLILYHLLFNRGTAYSSTTWTNSHPTYYGGTTTRYKPKTHTSGDFQNKSVPGSSVRPKTSDTTGSITRRSTSSSKGGIGGNSSTRSSSSSSSHSFGGFGG</sequence>
<protein>
    <submittedName>
        <fullName evidence="2">Uncharacterized protein</fullName>
    </submittedName>
</protein>
<gene>
    <name evidence="2" type="ORF">EAV92_05880</name>
</gene>
<feature type="region of interest" description="Disordered" evidence="1">
    <location>
        <begin position="83"/>
        <end position="111"/>
    </location>
</feature>
<evidence type="ECO:0000313" key="3">
    <source>
        <dbReference type="Proteomes" id="UP000269097"/>
    </source>
</evidence>
<dbReference type="RefSeq" id="WP_123040197.1">
    <property type="nucleotide sequence ID" value="NZ_CP033433.1"/>
</dbReference>
<reference evidence="2 3" key="1">
    <citation type="submission" date="2018-10" db="EMBL/GenBank/DDBJ databases">
        <title>Genome Sequence of Cohnella sp.</title>
        <authorList>
            <person name="Srinivasan S."/>
            <person name="Kim M.K."/>
        </authorList>
    </citation>
    <scope>NUCLEOTIDE SEQUENCE [LARGE SCALE GENOMIC DNA]</scope>
    <source>
        <strain evidence="2 3">18JY8-7</strain>
    </source>
</reference>
<feature type="region of interest" description="Disordered" evidence="1">
    <location>
        <begin position="142"/>
        <end position="222"/>
    </location>
</feature>
<dbReference type="KEGG" id="coh:EAV92_05880"/>
<dbReference type="AlphaFoldDB" id="A0A3G3JWA3"/>
<feature type="compositionally biased region" description="Gly residues" evidence="1">
    <location>
        <begin position="100"/>
        <end position="109"/>
    </location>
</feature>
<evidence type="ECO:0000256" key="1">
    <source>
        <dbReference type="SAM" id="MobiDB-lite"/>
    </source>
</evidence>
<proteinExistence type="predicted"/>
<feature type="compositionally biased region" description="Low complexity" evidence="1">
    <location>
        <begin position="182"/>
        <end position="222"/>
    </location>
</feature>